<evidence type="ECO:0000256" key="4">
    <source>
        <dbReference type="ARBA" id="ARBA00022692"/>
    </source>
</evidence>
<evidence type="ECO:0000256" key="8">
    <source>
        <dbReference type="ARBA" id="ARBA00023136"/>
    </source>
</evidence>
<comment type="caution">
    <text evidence="12">The sequence shown here is derived from an EMBL/GenBank/DDBJ whole genome shotgun (WGS) entry which is preliminary data.</text>
</comment>
<evidence type="ECO:0000313" key="13">
    <source>
        <dbReference type="Proteomes" id="UP001152320"/>
    </source>
</evidence>
<dbReference type="GO" id="GO:0000139">
    <property type="term" value="C:Golgi membrane"/>
    <property type="evidence" value="ECO:0007669"/>
    <property type="project" value="UniProtKB-SubCell"/>
</dbReference>
<organism evidence="12 13">
    <name type="scientific">Holothuria leucospilota</name>
    <name type="common">Black long sea cucumber</name>
    <name type="synonym">Mertensiothuria leucospilota</name>
    <dbReference type="NCBI Taxonomy" id="206669"/>
    <lineage>
        <taxon>Eukaryota</taxon>
        <taxon>Metazoa</taxon>
        <taxon>Echinodermata</taxon>
        <taxon>Eleutherozoa</taxon>
        <taxon>Echinozoa</taxon>
        <taxon>Holothuroidea</taxon>
        <taxon>Aspidochirotacea</taxon>
        <taxon>Aspidochirotida</taxon>
        <taxon>Holothuriidae</taxon>
        <taxon>Holothuria</taxon>
    </lineage>
</organism>
<evidence type="ECO:0000256" key="3">
    <source>
        <dbReference type="ARBA" id="ARBA00022679"/>
    </source>
</evidence>
<keyword evidence="4 11" id="KW-0812">Transmembrane</keyword>
<comment type="similarity">
    <text evidence="2">Belongs to the galactose-3-O-sulfotransferase family.</text>
</comment>
<evidence type="ECO:0000256" key="9">
    <source>
        <dbReference type="ARBA" id="ARBA00023180"/>
    </source>
</evidence>
<keyword evidence="8 11" id="KW-0472">Membrane</keyword>
<evidence type="ECO:0000256" key="2">
    <source>
        <dbReference type="ARBA" id="ARBA00008124"/>
    </source>
</evidence>
<comment type="subcellular location">
    <subcellularLocation>
        <location evidence="1">Golgi apparatus membrane</location>
        <topology evidence="1">Single-pass type II membrane protein</topology>
    </subcellularLocation>
</comment>
<feature type="region of interest" description="Disordered" evidence="10">
    <location>
        <begin position="52"/>
        <end position="80"/>
    </location>
</feature>
<accession>A0A9Q1BTD5</accession>
<dbReference type="PANTHER" id="PTHR14647">
    <property type="entry name" value="GALACTOSE-3-O-SULFOTRANSFERASE"/>
    <property type="match status" value="1"/>
</dbReference>
<dbReference type="PANTHER" id="PTHR14647:SF86">
    <property type="entry name" value="GALACTOSE-3-O-SULFOTRANSFERASE"/>
    <property type="match status" value="1"/>
</dbReference>
<evidence type="ECO:0000256" key="6">
    <source>
        <dbReference type="ARBA" id="ARBA00022989"/>
    </source>
</evidence>
<dbReference type="SUPFAM" id="SSF52540">
    <property type="entry name" value="P-loop containing nucleoside triphosphate hydrolases"/>
    <property type="match status" value="2"/>
</dbReference>
<dbReference type="GO" id="GO:0001733">
    <property type="term" value="F:galactosylceramide sulfotransferase activity"/>
    <property type="evidence" value="ECO:0007669"/>
    <property type="project" value="InterPro"/>
</dbReference>
<keyword evidence="5" id="KW-0735">Signal-anchor</keyword>
<dbReference type="Gene3D" id="3.40.50.300">
    <property type="entry name" value="P-loop containing nucleotide triphosphate hydrolases"/>
    <property type="match status" value="2"/>
</dbReference>
<dbReference type="OrthoDB" id="514299at2759"/>
<evidence type="ECO:0000256" key="5">
    <source>
        <dbReference type="ARBA" id="ARBA00022968"/>
    </source>
</evidence>
<dbReference type="Pfam" id="PF06990">
    <property type="entry name" value="Gal-3-0_sulfotr"/>
    <property type="match status" value="2"/>
</dbReference>
<dbReference type="EMBL" id="JAIZAY010000012">
    <property type="protein sequence ID" value="KAJ8032522.1"/>
    <property type="molecule type" value="Genomic_DNA"/>
</dbReference>
<gene>
    <name evidence="12" type="ORF">HOLleu_26073</name>
</gene>
<sequence length="897" mass="103364">MPSLSGALSSFVGAFWSSSIGKQRTLMYLILVAALFIMLCTVHLFTKSVSTKSPKSFSSKRLMSSSKFHSQQDLSQPIGERQKNEDTIKLLLRKGNQEMNFQFGDEEDSAERSSLDVQDILNDVNSYNQTKMLDPQTQDEANHSLVSYLTKTSAGSCHSSHSIAMLKTHKCSSSTLQNILLRHAENHNLSVALPKSGVYFTTWTPFNRKLIYMDNGHQKYNIMASHMRFHSESRKVIEDVMTSDTKYITILRNPAEQFESMYTYYGWKGRFKVDLRTFLQHPEDYFVREPSRVLYAGRNPICFDNGLDARKMEPGSQEVMSLISNMASWFDLVLITEYLDESLILLKDLMCWSLEDVVYFSQNARHKDSVFELSATEKEAVRKWNWADTLLYGFFNASLWQKIEAYGKERMSEEVAQLQSLKADFAEDCIERTLSFGDERVYYPGGIKVNSFQLSASAKHGHLCEQMTMPEIEYLKRMRVIQAERFGREGSAWHLQEQLKFELGERTNQTSTVNIDRASGEKAKQINESSPLSKEVLISQTAVKYKDAVNMTDQGGFSVVAVESAASCKPLDNVAMIKTHKCSSSTLQNILLRRAEDHNLKIALPKDGVYFSNAYVFDRRFIFRDNGMQKYNIMASHMKLKVAKFPAIRTVMETGAKYITIFRNPADQYESMYTYYGWKDRFQAELHTFLQHPGKYFWLEPSFTPQAGRNPMCYDNGLDARNLKPGDASVSKFIATLDEWFDLVLIADYFDESLILLKDLMCWSLSDIVYLKQNARSQESVETLSPTEKKLIMEWNWADTKLYQYFNRTLWKKIDAYGRERMNSEVKELQQRNKDLADDCIGRTLNHGDGRVWYPPGIKVDSFQVNPNAKDPHLCSQMTLPELKFLDILRQKELHPR</sequence>
<keyword evidence="6 11" id="KW-1133">Transmembrane helix</keyword>
<evidence type="ECO:0000256" key="1">
    <source>
        <dbReference type="ARBA" id="ARBA00004323"/>
    </source>
</evidence>
<keyword evidence="3" id="KW-0808">Transferase</keyword>
<reference evidence="12" key="1">
    <citation type="submission" date="2021-10" db="EMBL/GenBank/DDBJ databases">
        <title>Tropical sea cucumber genome reveals ecological adaptation and Cuvierian tubules defense mechanism.</title>
        <authorList>
            <person name="Chen T."/>
        </authorList>
    </citation>
    <scope>NUCLEOTIDE SEQUENCE</scope>
    <source>
        <strain evidence="12">Nanhai2018</strain>
        <tissue evidence="12">Muscle</tissue>
    </source>
</reference>
<protein>
    <submittedName>
        <fullName evidence="12">Galactosylceramide sulfotransferase</fullName>
    </submittedName>
</protein>
<dbReference type="GO" id="GO:0009247">
    <property type="term" value="P:glycolipid biosynthetic process"/>
    <property type="evidence" value="ECO:0007669"/>
    <property type="project" value="InterPro"/>
</dbReference>
<keyword evidence="9" id="KW-0325">Glycoprotein</keyword>
<evidence type="ECO:0000256" key="10">
    <source>
        <dbReference type="SAM" id="MobiDB-lite"/>
    </source>
</evidence>
<dbReference type="AlphaFoldDB" id="A0A9Q1BTD5"/>
<evidence type="ECO:0000256" key="7">
    <source>
        <dbReference type="ARBA" id="ARBA00023034"/>
    </source>
</evidence>
<feature type="transmembrane region" description="Helical" evidence="11">
    <location>
        <begin position="26"/>
        <end position="45"/>
    </location>
</feature>
<evidence type="ECO:0000313" key="12">
    <source>
        <dbReference type="EMBL" id="KAJ8032522.1"/>
    </source>
</evidence>
<feature type="compositionally biased region" description="Low complexity" evidence="10">
    <location>
        <begin position="52"/>
        <end position="69"/>
    </location>
</feature>
<keyword evidence="7" id="KW-0333">Golgi apparatus</keyword>
<dbReference type="Proteomes" id="UP001152320">
    <property type="component" value="Chromosome 12"/>
</dbReference>
<proteinExistence type="inferred from homology"/>
<evidence type="ECO:0000256" key="11">
    <source>
        <dbReference type="SAM" id="Phobius"/>
    </source>
</evidence>
<keyword evidence="13" id="KW-1185">Reference proteome</keyword>
<dbReference type="InterPro" id="IPR027417">
    <property type="entry name" value="P-loop_NTPase"/>
</dbReference>
<dbReference type="InterPro" id="IPR009729">
    <property type="entry name" value="Gal-3-0_sulfotransfrase"/>
</dbReference>
<name>A0A9Q1BTD5_HOLLE</name>